<name>A0A063KSV7_9GAMM</name>
<proteinExistence type="predicted"/>
<protein>
    <submittedName>
        <fullName evidence="2">DUF4198 domain-containing protein</fullName>
    </submittedName>
</protein>
<dbReference type="EMBL" id="JJNZ01000019">
    <property type="protein sequence ID" value="KDC51970.1"/>
    <property type="molecule type" value="Genomic_DNA"/>
</dbReference>
<dbReference type="EMBL" id="SEUK01000043">
    <property type="protein sequence ID" value="KAA1162759.1"/>
    <property type="molecule type" value="Genomic_DNA"/>
</dbReference>
<keyword evidence="1" id="KW-0732">Signal</keyword>
<organism evidence="4 5">
    <name type="scientific">Pseudoalteromonas fuliginea</name>
    <dbReference type="NCBI Taxonomy" id="1872678"/>
    <lineage>
        <taxon>Bacteria</taxon>
        <taxon>Pseudomonadati</taxon>
        <taxon>Pseudomonadota</taxon>
        <taxon>Gammaproteobacteria</taxon>
        <taxon>Alteromonadales</taxon>
        <taxon>Pseudoalteromonadaceae</taxon>
        <taxon>Pseudoalteromonas</taxon>
    </lineage>
</organism>
<evidence type="ECO:0000313" key="2">
    <source>
        <dbReference type="EMBL" id="KAA1160783.1"/>
    </source>
</evidence>
<dbReference type="Proteomes" id="UP000324162">
    <property type="component" value="Unassembled WGS sequence"/>
</dbReference>
<reference evidence="4 5" key="1">
    <citation type="submission" date="2014-04" db="EMBL/GenBank/DDBJ databases">
        <title>Pseudoalteromonas galatheae sp. nov., isolated from a deep-sea polychaete near Canal Concepcion, Chile.</title>
        <authorList>
            <person name="Machado H.R."/>
            <person name="Gram L."/>
            <person name="Vynne N.G."/>
        </authorList>
    </citation>
    <scope>NUCLEOTIDE SEQUENCE [LARGE SCALE GENOMIC DNA]</scope>
    <source>
        <strain evidence="4 5">KMM216</strain>
    </source>
</reference>
<dbReference type="RefSeq" id="WP_008136072.1">
    <property type="nucleotide sequence ID" value="NZ_JBBMQV010000007.1"/>
</dbReference>
<evidence type="ECO:0000313" key="5">
    <source>
        <dbReference type="Proteomes" id="UP000027154"/>
    </source>
</evidence>
<evidence type="ECO:0000313" key="4">
    <source>
        <dbReference type="EMBL" id="KDC51970.1"/>
    </source>
</evidence>
<feature type="signal peptide" evidence="1">
    <location>
        <begin position="1"/>
        <end position="26"/>
    </location>
</feature>
<dbReference type="EMBL" id="SEUJ01000060">
    <property type="protein sequence ID" value="KAA1160783.1"/>
    <property type="molecule type" value="Genomic_DNA"/>
</dbReference>
<comment type="caution">
    <text evidence="4">The sequence shown here is derived from an EMBL/GenBank/DDBJ whole genome shotgun (WGS) entry which is preliminary data.</text>
</comment>
<dbReference type="Proteomes" id="UP000322915">
    <property type="component" value="Unassembled WGS sequence"/>
</dbReference>
<dbReference type="AlphaFoldDB" id="A0A063KSV7"/>
<feature type="chain" id="PRO_5044539069" evidence="1">
    <location>
        <begin position="27"/>
        <end position="281"/>
    </location>
</feature>
<dbReference type="InterPro" id="IPR019613">
    <property type="entry name" value="DUF4198"/>
</dbReference>
<evidence type="ECO:0000313" key="6">
    <source>
        <dbReference type="Proteomes" id="UP000322915"/>
    </source>
</evidence>
<evidence type="ECO:0000313" key="3">
    <source>
        <dbReference type="EMBL" id="KAA1162759.1"/>
    </source>
</evidence>
<evidence type="ECO:0000256" key="1">
    <source>
        <dbReference type="SAM" id="SignalP"/>
    </source>
</evidence>
<accession>A0A063KSV7</accession>
<keyword evidence="6" id="KW-1185">Reference proteome</keyword>
<evidence type="ECO:0000313" key="7">
    <source>
        <dbReference type="Proteomes" id="UP000324162"/>
    </source>
</evidence>
<dbReference type="OrthoDB" id="5943at2"/>
<gene>
    <name evidence="4" type="ORF">DC53_06200</name>
    <name evidence="3" type="ORF">EU508_05310</name>
    <name evidence="2" type="ORF">EU509_05495</name>
</gene>
<dbReference type="Pfam" id="PF10670">
    <property type="entry name" value="DUF4198"/>
    <property type="match status" value="1"/>
</dbReference>
<reference evidence="6 7" key="2">
    <citation type="submission" date="2019-01" db="EMBL/GenBank/DDBJ databases">
        <title>Genome sequences of marine Pseudoalteromonas species.</title>
        <authorList>
            <person name="Boraston A.B."/>
            <person name="Hehemann J.-H."/>
            <person name="Vickers C.J."/>
            <person name="Salama-Alber O."/>
            <person name="Abe K."/>
            <person name="Hettle A.J."/>
        </authorList>
    </citation>
    <scope>NUCLEOTIDE SEQUENCE [LARGE SCALE GENOMIC DNA]</scope>
    <source>
        <strain evidence="3 7">PS42</strain>
        <strain evidence="2 6">PS47</strain>
    </source>
</reference>
<sequence>MKINLLKTALIGALSLSALVSTSASAHGRWLLPSHTSLSGDKAHYVMIDASISNEIFAPDKAFKPKEKGAEYDDTLLMALAPNGEPVSDTIRAYYLKRKSSAAVSLTEQGTYHIAMTQKPMYMTFYKNEEGKRKRVFGKKTDAKLPSNAKDVTTTKVVSTVDTFVSRNGTSKPAQLGLGLELSGPTHPNDLFVGEQARFQLLQDGKSAGEGVEVSILKGDTRYRNERGEVKVTTDKDGMFTITWKEPGLYLIETSNKVTVNEEGVDAGRYALFTTLEVAPE</sequence>
<dbReference type="Proteomes" id="UP000027154">
    <property type="component" value="Unassembled WGS sequence"/>
</dbReference>